<protein>
    <submittedName>
        <fullName evidence="2">Uncharacterized protein</fullName>
    </submittedName>
</protein>
<dbReference type="OrthoDB" id="2657109at2"/>
<evidence type="ECO:0000256" key="1">
    <source>
        <dbReference type="SAM" id="Phobius"/>
    </source>
</evidence>
<evidence type="ECO:0000313" key="3">
    <source>
        <dbReference type="Proteomes" id="UP000273145"/>
    </source>
</evidence>
<dbReference type="EMBL" id="CP034248">
    <property type="protein sequence ID" value="AZK47897.1"/>
    <property type="molecule type" value="Genomic_DNA"/>
</dbReference>
<organism evidence="2 3">
    <name type="scientific">Paenibacillus lentus</name>
    <dbReference type="NCBI Taxonomy" id="1338368"/>
    <lineage>
        <taxon>Bacteria</taxon>
        <taxon>Bacillati</taxon>
        <taxon>Bacillota</taxon>
        <taxon>Bacilli</taxon>
        <taxon>Bacillales</taxon>
        <taxon>Paenibacillaceae</taxon>
        <taxon>Paenibacillus</taxon>
    </lineage>
</organism>
<feature type="transmembrane region" description="Helical" evidence="1">
    <location>
        <begin position="5"/>
        <end position="24"/>
    </location>
</feature>
<gene>
    <name evidence="2" type="ORF">EIM92_18430</name>
</gene>
<sequence length="175" mass="20247">MKKTVLLLSSIIVITNVLWLYLYWDKDVEVALNSDVSFYSLHGTGENWDVHDYKIIITPDKILRGHASLSYKGDPAELSQSTFFEYKFYENNDRGEKEVVYANEFRSYNGPLSILNNIKDTGSLTGEYSHGELEKGRANYESSLLEIIWQDNEGRQHTETINLELDKEIKIRAEE</sequence>
<keyword evidence="3" id="KW-1185">Reference proteome</keyword>
<keyword evidence="1" id="KW-0472">Membrane</keyword>
<keyword evidence="1" id="KW-1133">Transmembrane helix</keyword>
<dbReference type="Proteomes" id="UP000273145">
    <property type="component" value="Chromosome"/>
</dbReference>
<dbReference type="KEGG" id="plen:EIM92_18430"/>
<keyword evidence="1" id="KW-0812">Transmembrane</keyword>
<accession>A0A3S8RY98</accession>
<proteinExistence type="predicted"/>
<reference evidence="2 3" key="1">
    <citation type="submission" date="2018-11" db="EMBL/GenBank/DDBJ databases">
        <title>Genome sequencing of Paenibacillus lentus DSM25539(T).</title>
        <authorList>
            <person name="Kook J.-K."/>
            <person name="Park S.-N."/>
            <person name="Lim Y.K."/>
        </authorList>
    </citation>
    <scope>NUCLEOTIDE SEQUENCE [LARGE SCALE GENOMIC DNA]</scope>
    <source>
        <strain evidence="2 3">DSM 25539</strain>
    </source>
</reference>
<dbReference type="AlphaFoldDB" id="A0A3S8RY98"/>
<evidence type="ECO:0000313" key="2">
    <source>
        <dbReference type="EMBL" id="AZK47897.1"/>
    </source>
</evidence>
<name>A0A3S8RY98_9BACL</name>